<name>A0ACD0NMR8_9BASI</name>
<proteinExistence type="predicted"/>
<keyword evidence="2" id="KW-1185">Reference proteome</keyword>
<evidence type="ECO:0000313" key="2">
    <source>
        <dbReference type="Proteomes" id="UP000245626"/>
    </source>
</evidence>
<dbReference type="Proteomes" id="UP000245626">
    <property type="component" value="Unassembled WGS sequence"/>
</dbReference>
<protein>
    <submittedName>
        <fullName evidence="1">DUF962-domain-containing protein</fullName>
    </submittedName>
</protein>
<dbReference type="EMBL" id="KZ820532">
    <property type="protein sequence ID" value="PWN47133.1"/>
    <property type="molecule type" value="Genomic_DNA"/>
</dbReference>
<sequence>MSAKLNPFDLKRQLAFYGAYHSNPSNVLIHMVGVPIIIFSTSIYLSTTPSLKPHLESILPSSFLHSSESLLYSTLPEWSTRNVKLDLSTLFMGSYLLYYFLLDPLAALLLSPIWFSLHHYSNLISSTLPSDQVTKIWSSLFLLGWISQFFGHGYFERRAPALLDNLLGAVVLAPFFVWLEFLFHLGYRTQLQKWLKNETGRLIAEFRREKAQKRRTR</sequence>
<organism evidence="1 2">
    <name type="scientific">Violaceomyces palustris</name>
    <dbReference type="NCBI Taxonomy" id="1673888"/>
    <lineage>
        <taxon>Eukaryota</taxon>
        <taxon>Fungi</taxon>
        <taxon>Dikarya</taxon>
        <taxon>Basidiomycota</taxon>
        <taxon>Ustilaginomycotina</taxon>
        <taxon>Ustilaginomycetes</taxon>
        <taxon>Violaceomycetales</taxon>
        <taxon>Violaceomycetaceae</taxon>
        <taxon>Violaceomyces</taxon>
    </lineage>
</organism>
<gene>
    <name evidence="1" type="ORF">IE53DRAFT_390730</name>
</gene>
<accession>A0ACD0NMR8</accession>
<evidence type="ECO:0000313" key="1">
    <source>
        <dbReference type="EMBL" id="PWN47133.1"/>
    </source>
</evidence>
<reference evidence="1 2" key="1">
    <citation type="journal article" date="2018" name="Mol. Biol. Evol.">
        <title>Broad Genomic Sampling Reveals a Smut Pathogenic Ancestry of the Fungal Clade Ustilaginomycotina.</title>
        <authorList>
            <person name="Kijpornyongpan T."/>
            <person name="Mondo S.J."/>
            <person name="Barry K."/>
            <person name="Sandor L."/>
            <person name="Lee J."/>
            <person name="Lipzen A."/>
            <person name="Pangilinan J."/>
            <person name="LaButti K."/>
            <person name="Hainaut M."/>
            <person name="Henrissat B."/>
            <person name="Grigoriev I.V."/>
            <person name="Spatafora J.W."/>
            <person name="Aime M.C."/>
        </authorList>
    </citation>
    <scope>NUCLEOTIDE SEQUENCE [LARGE SCALE GENOMIC DNA]</scope>
    <source>
        <strain evidence="1 2">SA 807</strain>
    </source>
</reference>